<protein>
    <submittedName>
        <fullName evidence="2">Uncharacterized protein</fullName>
    </submittedName>
</protein>
<reference evidence="2 3" key="1">
    <citation type="submission" date="2016-09" db="EMBL/GenBank/DDBJ databases">
        <title>The draft genome of Dichanthelium oligosanthes: A C3 panicoid grass species.</title>
        <authorList>
            <person name="Studer A.J."/>
            <person name="Schnable J.C."/>
            <person name="Brutnell T.P."/>
        </authorList>
    </citation>
    <scope>NUCLEOTIDE SEQUENCE [LARGE SCALE GENOMIC DNA]</scope>
    <source>
        <strain evidence="3">cv. Kellogg 1175</strain>
        <tissue evidence="2">Leaf</tissue>
    </source>
</reference>
<evidence type="ECO:0000313" key="3">
    <source>
        <dbReference type="Proteomes" id="UP000095767"/>
    </source>
</evidence>
<sequence>MKHTLHDDAASIVGKYKLVDLHLQLYRVLPPRGRDPLSTPSLGGTPEERGLADRRRKTEIALEIAWWRL</sequence>
<dbReference type="EMBL" id="LWDX02041764">
    <property type="protein sequence ID" value="OEL23740.1"/>
    <property type="molecule type" value="Genomic_DNA"/>
</dbReference>
<name>A0A1E5VF24_9POAL</name>
<dbReference type="AlphaFoldDB" id="A0A1E5VF24"/>
<gene>
    <name evidence="2" type="ORF">BAE44_0015241</name>
</gene>
<organism evidence="2 3">
    <name type="scientific">Dichanthelium oligosanthes</name>
    <dbReference type="NCBI Taxonomy" id="888268"/>
    <lineage>
        <taxon>Eukaryota</taxon>
        <taxon>Viridiplantae</taxon>
        <taxon>Streptophyta</taxon>
        <taxon>Embryophyta</taxon>
        <taxon>Tracheophyta</taxon>
        <taxon>Spermatophyta</taxon>
        <taxon>Magnoliopsida</taxon>
        <taxon>Liliopsida</taxon>
        <taxon>Poales</taxon>
        <taxon>Poaceae</taxon>
        <taxon>PACMAD clade</taxon>
        <taxon>Panicoideae</taxon>
        <taxon>Panicodae</taxon>
        <taxon>Paniceae</taxon>
        <taxon>Dichantheliinae</taxon>
        <taxon>Dichanthelium</taxon>
    </lineage>
</organism>
<comment type="caution">
    <text evidence="2">The sequence shown here is derived from an EMBL/GenBank/DDBJ whole genome shotgun (WGS) entry which is preliminary data.</text>
</comment>
<keyword evidence="3" id="KW-1185">Reference proteome</keyword>
<evidence type="ECO:0000313" key="2">
    <source>
        <dbReference type="EMBL" id="OEL23740.1"/>
    </source>
</evidence>
<dbReference type="Proteomes" id="UP000095767">
    <property type="component" value="Unassembled WGS sequence"/>
</dbReference>
<proteinExistence type="predicted"/>
<evidence type="ECO:0000256" key="1">
    <source>
        <dbReference type="SAM" id="MobiDB-lite"/>
    </source>
</evidence>
<feature type="region of interest" description="Disordered" evidence="1">
    <location>
        <begin position="32"/>
        <end position="54"/>
    </location>
</feature>
<accession>A0A1E5VF24</accession>